<dbReference type="InterPro" id="IPR035994">
    <property type="entry name" value="Nucleoside_phosphorylase_sf"/>
</dbReference>
<dbReference type="GO" id="GO:0009116">
    <property type="term" value="P:nucleoside metabolic process"/>
    <property type="evidence" value="ECO:0007669"/>
    <property type="project" value="InterPro"/>
</dbReference>
<dbReference type="PANTHER" id="PTHR46832">
    <property type="entry name" value="5'-METHYLTHIOADENOSINE/S-ADENOSYLHOMOCYSTEINE NUCLEOSIDASE"/>
    <property type="match status" value="1"/>
</dbReference>
<accession>A0AAQ1ME09</accession>
<dbReference type="PANTHER" id="PTHR46832:SF1">
    <property type="entry name" value="5'-METHYLTHIOADENOSINE_S-ADENOSYLHOMOCYSTEINE NUCLEOSIDASE"/>
    <property type="match status" value="1"/>
</dbReference>
<comment type="caution">
    <text evidence="2">The sequence shown here is derived from an EMBL/GenBank/DDBJ whole genome shotgun (WGS) entry which is preliminary data.</text>
</comment>
<dbReference type="GO" id="GO:0008930">
    <property type="term" value="F:methylthioadenosine nucleosidase activity"/>
    <property type="evidence" value="ECO:0007669"/>
    <property type="project" value="TreeGrafter"/>
</dbReference>
<dbReference type="Pfam" id="PF01048">
    <property type="entry name" value="PNP_UDP_1"/>
    <property type="match status" value="1"/>
</dbReference>
<name>A0AAQ1ME09_9FIRM</name>
<organism evidence="2 3">
    <name type="scientific">Bittarella massiliensis</name>
    <name type="common">ex Durand et al. 2017</name>
    <dbReference type="NCBI Taxonomy" id="1720313"/>
    <lineage>
        <taxon>Bacteria</taxon>
        <taxon>Bacillati</taxon>
        <taxon>Bacillota</taxon>
        <taxon>Clostridia</taxon>
        <taxon>Eubacteriales</taxon>
        <taxon>Oscillospiraceae</taxon>
        <taxon>Bittarella (ex Durand et al. 2017)</taxon>
    </lineage>
</organism>
<reference evidence="3" key="1">
    <citation type="submission" date="2016-11" db="EMBL/GenBank/DDBJ databases">
        <authorList>
            <person name="Jaros S."/>
            <person name="Januszkiewicz K."/>
            <person name="Wedrychowicz H."/>
        </authorList>
    </citation>
    <scope>NUCLEOTIDE SEQUENCE [LARGE SCALE GENOMIC DNA]</scope>
    <source>
        <strain evidence="3">DSM 4029</strain>
    </source>
</reference>
<dbReference type="AlphaFoldDB" id="A0AAQ1ME09"/>
<dbReference type="GO" id="GO:0019284">
    <property type="term" value="P:L-methionine salvage from S-adenosylmethionine"/>
    <property type="evidence" value="ECO:0007669"/>
    <property type="project" value="TreeGrafter"/>
</dbReference>
<dbReference type="EMBL" id="FQVY01000002">
    <property type="protein sequence ID" value="SHG21802.1"/>
    <property type="molecule type" value="Genomic_DNA"/>
</dbReference>
<dbReference type="GO" id="GO:0008782">
    <property type="term" value="F:adenosylhomocysteine nucleosidase activity"/>
    <property type="evidence" value="ECO:0007669"/>
    <property type="project" value="TreeGrafter"/>
</dbReference>
<evidence type="ECO:0000259" key="1">
    <source>
        <dbReference type="Pfam" id="PF01048"/>
    </source>
</evidence>
<evidence type="ECO:0000313" key="2">
    <source>
        <dbReference type="EMBL" id="SHG21802.1"/>
    </source>
</evidence>
<protein>
    <submittedName>
        <fullName evidence="2">Adenosylhomocysteine nucleosidase</fullName>
    </submittedName>
</protein>
<dbReference type="GO" id="GO:0005829">
    <property type="term" value="C:cytosol"/>
    <property type="evidence" value="ECO:0007669"/>
    <property type="project" value="TreeGrafter"/>
</dbReference>
<feature type="domain" description="Nucleoside phosphorylase" evidence="1">
    <location>
        <begin position="73"/>
        <end position="282"/>
    </location>
</feature>
<dbReference type="Gene3D" id="3.40.50.1580">
    <property type="entry name" value="Nucleoside phosphorylase domain"/>
    <property type="match status" value="1"/>
</dbReference>
<dbReference type="SUPFAM" id="SSF53167">
    <property type="entry name" value="Purine and uridine phosphorylases"/>
    <property type="match status" value="1"/>
</dbReference>
<proteinExistence type="predicted"/>
<dbReference type="CDD" id="cd09008">
    <property type="entry name" value="MTAN"/>
    <property type="match status" value="1"/>
</dbReference>
<gene>
    <name evidence="2" type="ORF">SAMN05444424_1920</name>
</gene>
<dbReference type="InterPro" id="IPR000845">
    <property type="entry name" value="Nucleoside_phosphorylase_d"/>
</dbReference>
<sequence>MIPPIDTIRTPFPPGIARLFDKIHLLFLPDRTMFPAALDSRTAAAVYYFPFRFAGGKNQECKKKEADEMQQQPILIQGAMPVEVAALREALEGREDQTLHGFSFSTGTVEGHPLVVSETQIGTLNAALSTAVGIGAYAPRAVINQGLAGAHVGELAVGDLVVGTATVALHGMQSPARAAGEGCAPFDWVFDPRSVPIPSDEALLRHFTQVPWPHGRAVAGVLGSGDLFSREIDRIRWMQEKKGELCEEMESVGSYECCRRFGVPCIGVRVISNNELTGEPFTDLVAGDLQRWLLGQIACL</sequence>
<dbReference type="Proteomes" id="UP000184089">
    <property type="component" value="Unassembled WGS sequence"/>
</dbReference>
<evidence type="ECO:0000313" key="3">
    <source>
        <dbReference type="Proteomes" id="UP000184089"/>
    </source>
</evidence>